<evidence type="ECO:0000313" key="1">
    <source>
        <dbReference type="EMBL" id="CAB4131698.1"/>
    </source>
</evidence>
<reference evidence="1" key="1">
    <citation type="submission" date="2020-04" db="EMBL/GenBank/DDBJ databases">
        <authorList>
            <person name="Chiriac C."/>
            <person name="Salcher M."/>
            <person name="Ghai R."/>
            <person name="Kavagutti S V."/>
        </authorList>
    </citation>
    <scope>NUCLEOTIDE SEQUENCE</scope>
</reference>
<name>A0A6J5LAQ3_9CAUD</name>
<sequence length="74" mass="8680">MRQVPLIGNMQIVPEEIVEYCARQLPSDEDNNFAMFLKVAKQLRYAGLTPIFLCSENMRDLYVTSEEKLQKKFH</sequence>
<gene>
    <name evidence="1" type="ORF">UFOVP132_216</name>
</gene>
<protein>
    <submittedName>
        <fullName evidence="1">Uncharacterized protein</fullName>
    </submittedName>
</protein>
<proteinExistence type="predicted"/>
<dbReference type="EMBL" id="LR796247">
    <property type="protein sequence ID" value="CAB4131698.1"/>
    <property type="molecule type" value="Genomic_DNA"/>
</dbReference>
<organism evidence="1">
    <name type="scientific">uncultured Caudovirales phage</name>
    <dbReference type="NCBI Taxonomy" id="2100421"/>
    <lineage>
        <taxon>Viruses</taxon>
        <taxon>Duplodnaviria</taxon>
        <taxon>Heunggongvirae</taxon>
        <taxon>Uroviricota</taxon>
        <taxon>Caudoviricetes</taxon>
        <taxon>Peduoviridae</taxon>
        <taxon>Maltschvirus</taxon>
        <taxon>Maltschvirus maltsch</taxon>
    </lineage>
</organism>
<accession>A0A6J5LAQ3</accession>